<evidence type="ECO:0000256" key="2">
    <source>
        <dbReference type="SAM" id="SignalP"/>
    </source>
</evidence>
<feature type="chain" id="PRO_5046790221" evidence="2">
    <location>
        <begin position="20"/>
        <end position="418"/>
    </location>
</feature>
<keyword evidence="1" id="KW-0802">TPR repeat</keyword>
<dbReference type="SMART" id="SM00028">
    <property type="entry name" value="TPR"/>
    <property type="match status" value="3"/>
</dbReference>
<reference evidence="3 4" key="1">
    <citation type="submission" date="2024-03" db="EMBL/GenBank/DDBJ databases">
        <title>Mouse gut bacterial collection (mGBC) of GemPharmatech.</title>
        <authorList>
            <person name="He Y."/>
            <person name="Dong L."/>
            <person name="Wu D."/>
            <person name="Gao X."/>
            <person name="Lin Z."/>
        </authorList>
    </citation>
    <scope>NUCLEOTIDE SEQUENCE [LARGE SCALE GENOMIC DNA]</scope>
    <source>
        <strain evidence="3 4">54-13</strain>
    </source>
</reference>
<feature type="signal peptide" evidence="2">
    <location>
        <begin position="1"/>
        <end position="19"/>
    </location>
</feature>
<dbReference type="InterPro" id="IPR011990">
    <property type="entry name" value="TPR-like_helical_dom_sf"/>
</dbReference>
<comment type="caution">
    <text evidence="3">The sequence shown here is derived from an EMBL/GenBank/DDBJ whole genome shotgun (WGS) entry which is preliminary data.</text>
</comment>
<dbReference type="EMBL" id="JBCLPP010000004">
    <property type="protein sequence ID" value="MEY8244440.1"/>
    <property type="molecule type" value="Genomic_DNA"/>
</dbReference>
<feature type="repeat" description="TPR" evidence="1">
    <location>
        <begin position="300"/>
        <end position="333"/>
    </location>
</feature>
<evidence type="ECO:0000256" key="1">
    <source>
        <dbReference type="PROSITE-ProRule" id="PRU00339"/>
    </source>
</evidence>
<proteinExistence type="predicted"/>
<dbReference type="Pfam" id="PF13431">
    <property type="entry name" value="TPR_17"/>
    <property type="match status" value="1"/>
</dbReference>
<dbReference type="RefSeq" id="WP_369863170.1">
    <property type="nucleotide sequence ID" value="NZ_JBCLPP010000004.1"/>
</dbReference>
<evidence type="ECO:0000313" key="4">
    <source>
        <dbReference type="Proteomes" id="UP001565200"/>
    </source>
</evidence>
<accession>A0ABV4CST8</accession>
<keyword evidence="2" id="KW-0732">Signal</keyword>
<dbReference type="SUPFAM" id="SSF48452">
    <property type="entry name" value="TPR-like"/>
    <property type="match status" value="1"/>
</dbReference>
<dbReference type="PROSITE" id="PS50293">
    <property type="entry name" value="TPR_REGION"/>
    <property type="match status" value="1"/>
</dbReference>
<dbReference type="PROSITE" id="PS50005">
    <property type="entry name" value="TPR"/>
    <property type="match status" value="1"/>
</dbReference>
<protein>
    <submittedName>
        <fullName evidence="3">Tetratricopeptide repeat protein</fullName>
    </submittedName>
</protein>
<evidence type="ECO:0000313" key="3">
    <source>
        <dbReference type="EMBL" id="MEY8244440.1"/>
    </source>
</evidence>
<dbReference type="Gene3D" id="1.25.40.10">
    <property type="entry name" value="Tetratricopeptide repeat domain"/>
    <property type="match status" value="2"/>
</dbReference>
<organism evidence="3 4">
    <name type="scientific">Heminiphilus faecis</name>
    <dbReference type="NCBI Taxonomy" id="2601703"/>
    <lineage>
        <taxon>Bacteria</taxon>
        <taxon>Pseudomonadati</taxon>
        <taxon>Bacteroidota</taxon>
        <taxon>Bacteroidia</taxon>
        <taxon>Bacteroidales</taxon>
        <taxon>Muribaculaceae</taxon>
        <taxon>Heminiphilus</taxon>
    </lineage>
</organism>
<name>A0ABV4CST8_9BACT</name>
<dbReference type="Proteomes" id="UP001565200">
    <property type="component" value="Unassembled WGS sequence"/>
</dbReference>
<gene>
    <name evidence="3" type="ORF">AAK873_02255</name>
</gene>
<keyword evidence="4" id="KW-1185">Reference proteome</keyword>
<sequence length="418" mass="46569">MKKLFILGLCLMAVAGASAQKSLVKEVEGKAKGFNADYAAARNQLKPALTNPETQNEAQTWYVAGTVEFGDFDNMYGKQAVGQGKEEEKAAMGRALINGYNYFMTAFPLDTIVEVDKKTGAPKLNKDGSPKTKTKYSKDMVKKLTAHWNDYVSGGQYLWDAKDYDGAYEAWNIYTSMPANPSLGSDAPAVPADTVIGQMCFYQGLAAWQAEKLDVALERFEKAYANNYHSPQMFDYAIGVAAQMKDDPKIIELAETANKLYGDTLSNYLLIIINDKINNKKYEEAQTLLEKAISMNPTQAELYDVLGILYQSQNNLEKARENFAKAIDMKPDFVKAKFDLGRAIYAQAGAIDEASTNLPTEEFNKVRAEKVTPLLKESIPYLEEALNDSTTFDDARLLLRSIYYTLDDAVNLKRIEAM</sequence>
<dbReference type="InterPro" id="IPR019734">
    <property type="entry name" value="TPR_rpt"/>
</dbReference>